<evidence type="ECO:0000313" key="3">
    <source>
        <dbReference type="Proteomes" id="UP000241890"/>
    </source>
</evidence>
<dbReference type="InterPro" id="IPR051888">
    <property type="entry name" value="UPF0148_domain"/>
</dbReference>
<feature type="region of interest" description="Disordered" evidence="1">
    <location>
        <begin position="75"/>
        <end position="133"/>
    </location>
</feature>
<feature type="compositionally biased region" description="Gly residues" evidence="1">
    <location>
        <begin position="115"/>
        <end position="124"/>
    </location>
</feature>
<feature type="compositionally biased region" description="Polar residues" evidence="1">
    <location>
        <begin position="494"/>
        <end position="506"/>
    </location>
</feature>
<keyword evidence="3" id="KW-1185">Reference proteome</keyword>
<feature type="region of interest" description="Disordered" evidence="1">
    <location>
        <begin position="292"/>
        <end position="340"/>
    </location>
</feature>
<proteinExistence type="predicted"/>
<sequence>MQPARGPTGEEVAQRRAESHGVQLLPLAEAQRETNEKLLGGWVMLNETCPISNYPLLKDPRSGKVWSVRCQMEVSAEAPSKQRAPSSSGSSSSGSEGENAGMSSDNVPSNKDFGGKGLLGGGQAQNGETFADSTLQTERIAERLVQGWTLTSEICPISNRCPVLIDPASKRKWSPATGRYLDEAASPAKSISATAVSAAPAAAVAASATAGAGAVAALGGTPASASSQAAPSKGTTKPEIPPMDVMTKRINERLLKRWTMLADECPVTFACPLLQDPETKRKYSPALDAFVDEDPTPQAQETPEVKAETTTTTTTTTTTMRASELNPLFGGEDDDEDSSLQAKRLSQRLVQGWVMLDEECPITGKCPLMEEPNTGRKYSAALDKFIDEVEAQEESNAQETSAPKPSESGSSSSAPGVDDDDSVSNMAKFHMGSWTEGAMSELDDDLDGLDDVNYSAQSVPQKRKAGGATPRVRFSEDLVQTHEPEEFDEEDNLSTKSVESGVSLNGETKDELRRAEAVVRSKLREARDALARIEITPNASFTTMQTCDHLVRLVGTCVSTLRDVSQDK</sequence>
<feature type="compositionally biased region" description="Low complexity" evidence="1">
    <location>
        <begin position="218"/>
        <end position="232"/>
    </location>
</feature>
<dbReference type="Proteomes" id="UP000241890">
    <property type="component" value="Unassembled WGS sequence"/>
</dbReference>
<protein>
    <submittedName>
        <fullName evidence="2">Uncharacterized protein</fullName>
    </submittedName>
</protein>
<comment type="caution">
    <text evidence="2">The sequence shown here is derived from an EMBL/GenBank/DDBJ whole genome shotgun (WGS) entry which is preliminary data.</text>
</comment>
<dbReference type="AlphaFoldDB" id="A0A2R5G239"/>
<feature type="region of interest" description="Disordered" evidence="1">
    <location>
        <begin position="391"/>
        <end position="424"/>
    </location>
</feature>
<dbReference type="EMBL" id="BEYU01000011">
    <property type="protein sequence ID" value="GBG25052.1"/>
    <property type="molecule type" value="Genomic_DNA"/>
</dbReference>
<evidence type="ECO:0000313" key="2">
    <source>
        <dbReference type="EMBL" id="GBG25052.1"/>
    </source>
</evidence>
<dbReference type="Pfam" id="PF06677">
    <property type="entry name" value="Auto_anti-p27"/>
    <property type="match status" value="2"/>
</dbReference>
<gene>
    <name evidence="2" type="ORF">FCC1311_012692</name>
</gene>
<evidence type="ECO:0000256" key="1">
    <source>
        <dbReference type="SAM" id="MobiDB-lite"/>
    </source>
</evidence>
<dbReference type="PANTHER" id="PTHR16537:SF1">
    <property type="entry name" value="PROTEIN ZNRD2"/>
    <property type="match status" value="1"/>
</dbReference>
<feature type="compositionally biased region" description="Low complexity" evidence="1">
    <location>
        <begin position="401"/>
        <end position="416"/>
    </location>
</feature>
<name>A0A2R5G239_9STRA</name>
<dbReference type="InterPro" id="IPR009563">
    <property type="entry name" value="SSSCA1"/>
</dbReference>
<dbReference type="InParanoid" id="A0A2R5G239"/>
<dbReference type="OrthoDB" id="28939at2759"/>
<feature type="region of interest" description="Disordered" evidence="1">
    <location>
        <begin position="1"/>
        <end position="22"/>
    </location>
</feature>
<feature type="region of interest" description="Disordered" evidence="1">
    <location>
        <begin position="483"/>
        <end position="508"/>
    </location>
</feature>
<feature type="compositionally biased region" description="Low complexity" evidence="1">
    <location>
        <begin position="309"/>
        <end position="319"/>
    </location>
</feature>
<feature type="compositionally biased region" description="Low complexity" evidence="1">
    <location>
        <begin position="86"/>
        <end position="104"/>
    </location>
</feature>
<organism evidence="2 3">
    <name type="scientific">Hondaea fermentalgiana</name>
    <dbReference type="NCBI Taxonomy" id="2315210"/>
    <lineage>
        <taxon>Eukaryota</taxon>
        <taxon>Sar</taxon>
        <taxon>Stramenopiles</taxon>
        <taxon>Bigyra</taxon>
        <taxon>Labyrinthulomycetes</taxon>
        <taxon>Thraustochytrida</taxon>
        <taxon>Thraustochytriidae</taxon>
        <taxon>Hondaea</taxon>
    </lineage>
</organism>
<feature type="region of interest" description="Disordered" evidence="1">
    <location>
        <begin position="218"/>
        <end position="242"/>
    </location>
</feature>
<dbReference type="PANTHER" id="PTHR16537">
    <property type="entry name" value="SJOEGREN SYNDROME/SCLERODERMA AUTOANTIGEN 1"/>
    <property type="match status" value="1"/>
</dbReference>
<accession>A0A2R5G239</accession>
<reference evidence="2 3" key="1">
    <citation type="submission" date="2017-12" db="EMBL/GenBank/DDBJ databases">
        <title>Sequencing, de novo assembly and annotation of complete genome of a new Thraustochytrid species, strain FCC1311.</title>
        <authorList>
            <person name="Sedici K."/>
            <person name="Godart F."/>
            <person name="Aiese Cigliano R."/>
            <person name="Sanseverino W."/>
            <person name="Barakat M."/>
            <person name="Ortet P."/>
            <person name="Marechal E."/>
            <person name="Cagnac O."/>
            <person name="Amato A."/>
        </authorList>
    </citation>
    <scope>NUCLEOTIDE SEQUENCE [LARGE SCALE GENOMIC DNA]</scope>
</reference>